<dbReference type="SUPFAM" id="SSF48239">
    <property type="entry name" value="Terpenoid cyclases/Protein prenyltransferases"/>
    <property type="match status" value="1"/>
</dbReference>
<dbReference type="InterPro" id="IPR011626">
    <property type="entry name" value="Alpha-macroglobulin_TED"/>
</dbReference>
<gene>
    <name evidence="2" type="ORF">Pmani_007059</name>
</gene>
<evidence type="ECO:0000259" key="1">
    <source>
        <dbReference type="Pfam" id="PF07678"/>
    </source>
</evidence>
<dbReference type="PANTHER" id="PTHR11412">
    <property type="entry name" value="MACROGLOBULIN / COMPLEMENT"/>
    <property type="match status" value="1"/>
</dbReference>
<comment type="caution">
    <text evidence="2">The sequence shown here is derived from an EMBL/GenBank/DDBJ whole genome shotgun (WGS) entry which is preliminary data.</text>
</comment>
<dbReference type="GO" id="GO:0005615">
    <property type="term" value="C:extracellular space"/>
    <property type="evidence" value="ECO:0007669"/>
    <property type="project" value="InterPro"/>
</dbReference>
<organism evidence="2 3">
    <name type="scientific">Petrolisthes manimaculis</name>
    <dbReference type="NCBI Taxonomy" id="1843537"/>
    <lineage>
        <taxon>Eukaryota</taxon>
        <taxon>Metazoa</taxon>
        <taxon>Ecdysozoa</taxon>
        <taxon>Arthropoda</taxon>
        <taxon>Crustacea</taxon>
        <taxon>Multicrustacea</taxon>
        <taxon>Malacostraca</taxon>
        <taxon>Eumalacostraca</taxon>
        <taxon>Eucarida</taxon>
        <taxon>Decapoda</taxon>
        <taxon>Pleocyemata</taxon>
        <taxon>Anomura</taxon>
        <taxon>Galatheoidea</taxon>
        <taxon>Porcellanidae</taxon>
        <taxon>Petrolisthes</taxon>
    </lineage>
</organism>
<dbReference type="AlphaFoldDB" id="A0AAE1UF96"/>
<feature type="domain" description="Alpha-macroglobulin-like TED" evidence="1">
    <location>
        <begin position="8"/>
        <end position="184"/>
    </location>
</feature>
<reference evidence="2" key="1">
    <citation type="submission" date="2023-11" db="EMBL/GenBank/DDBJ databases">
        <title>Genome assemblies of two species of porcelain crab, Petrolisthes cinctipes and Petrolisthes manimaculis (Anomura: Porcellanidae).</title>
        <authorList>
            <person name="Angst P."/>
        </authorList>
    </citation>
    <scope>NUCLEOTIDE SEQUENCE</scope>
    <source>
        <strain evidence="2">PB745_02</strain>
        <tissue evidence="2">Gill</tissue>
    </source>
</reference>
<accession>A0AAE1UF96</accession>
<evidence type="ECO:0000313" key="3">
    <source>
        <dbReference type="Proteomes" id="UP001292094"/>
    </source>
</evidence>
<keyword evidence="3" id="KW-1185">Reference proteome</keyword>
<dbReference type="Pfam" id="PF07678">
    <property type="entry name" value="TED_complement"/>
    <property type="match status" value="1"/>
</dbReference>
<dbReference type="EMBL" id="JAWZYT010000531">
    <property type="protein sequence ID" value="KAK4322263.1"/>
    <property type="molecule type" value="Genomic_DNA"/>
</dbReference>
<evidence type="ECO:0000313" key="2">
    <source>
        <dbReference type="EMBL" id="KAK4322263.1"/>
    </source>
</evidence>
<protein>
    <recommendedName>
        <fullName evidence="1">Alpha-macroglobulin-like TED domain-containing protein</fullName>
    </recommendedName>
</protein>
<dbReference type="Gene3D" id="1.50.10.20">
    <property type="match status" value="1"/>
</dbReference>
<dbReference type="Proteomes" id="UP001292094">
    <property type="component" value="Unassembled WGS sequence"/>
</dbReference>
<dbReference type="InterPro" id="IPR008930">
    <property type="entry name" value="Terpenoid_cyclase/PrenylTrfase"/>
</dbReference>
<sequence>MMTAYLLAFHFDAVDTDQLKETTDWLLRLQGTQDGCFEAVGKLINKQMQGGINSGNAVSLTAYVMAALLEAETPTDDPIVSRAALCLTNDTSTHPYALALASHPNATSLLQKLLSQAVVTKNAMYWNLPKGRTSNSRTVSLETAGYNILAMMTHDPKTNEEKARKIVKWITAQRKGQGGFYSTQVGGGWVGLD</sequence>
<name>A0AAE1UF96_9EUCA</name>
<proteinExistence type="predicted"/>
<dbReference type="PANTHER" id="PTHR11412:SF171">
    <property type="entry name" value="PREGNANCY ZONE PROTEIN-LIKE PROTEIN"/>
    <property type="match status" value="1"/>
</dbReference>
<dbReference type="InterPro" id="IPR050473">
    <property type="entry name" value="A2M/Complement_sys"/>
</dbReference>